<keyword evidence="5 10" id="KW-0472">Membrane</keyword>
<dbReference type="InterPro" id="IPR057530">
    <property type="entry name" value="TIM-barrel_MTC6"/>
</dbReference>
<keyword evidence="3" id="KW-0732">Signal</keyword>
<dbReference type="GO" id="GO:0016020">
    <property type="term" value="C:membrane"/>
    <property type="evidence" value="ECO:0007669"/>
    <property type="project" value="UniProtKB-SubCell"/>
</dbReference>
<evidence type="ECO:0000259" key="11">
    <source>
        <dbReference type="Pfam" id="PF25506"/>
    </source>
</evidence>
<organism evidence="12 13">
    <name type="scientific">Wickerhamiella sorbophila</name>
    <dbReference type="NCBI Taxonomy" id="45607"/>
    <lineage>
        <taxon>Eukaryota</taxon>
        <taxon>Fungi</taxon>
        <taxon>Dikarya</taxon>
        <taxon>Ascomycota</taxon>
        <taxon>Saccharomycotina</taxon>
        <taxon>Dipodascomycetes</taxon>
        <taxon>Dipodascales</taxon>
        <taxon>Trichomonascaceae</taxon>
        <taxon>Wickerhamiella</taxon>
    </lineage>
</organism>
<comment type="function">
    <text evidence="7">May be involved in telomere capping.</text>
</comment>
<dbReference type="PANTHER" id="PTHR35518:SF2">
    <property type="entry name" value="MAINTENANCE OF TELOMERE CAPPING PROTEIN 6"/>
    <property type="match status" value="1"/>
</dbReference>
<comment type="subcellular location">
    <subcellularLocation>
        <location evidence="1">Membrane</location>
        <topology evidence="1">Single-pass type I membrane protein</topology>
    </subcellularLocation>
</comment>
<dbReference type="AlphaFoldDB" id="A0A2T0FG57"/>
<sequence>MPVGCAVQGSLCYEMSERTAIVRLSQRDISYYSSVDQIYTPGFDLNIAVFKELGYTQDALTTILSYMDAGFFNLFVDVYYDRRNSQWQLCPLPFPDGYVSPNLTYNLTGSALKTVCEPEVTFGELLSTINEYIGLSNTNVAAHLLRLSLRLRELPLPLSKNATGYSNAPGDSSLNQTLTANLGRMVFSPLDLENSRNTNEVTDQSVFGRNRTERWPSLDVILLNLHRRIMVAAIVDTFNGSTSAVDLDPNYVFLNKSFRYEYLYQYDEIPNEFTSGQNYVAQSELSFASAAISGFNPNLEYASATELAFSPVLNFTTNGSTLVNLYEDYTWGWAAGQPSIQTELDRKDMMKLNEILCCALQTTSGWIVGNCLEQYTVLCRHRDNPFDWTPSDSGHTYFDADCPQDYFFDAPRTALEARAARNSLMSHGIDAAWVDVNSLSLPNCWVTGGVRAACPYNIIQSSRNGVALIVVTATISVCLLTAMIYLEWERMRFPLISNPSGKRRRQQQSAAPDGVPT</sequence>
<evidence type="ECO:0000256" key="2">
    <source>
        <dbReference type="ARBA" id="ARBA00022692"/>
    </source>
</evidence>
<name>A0A2T0FG57_9ASCO</name>
<dbReference type="Pfam" id="PF25506">
    <property type="entry name" value="TIM-barrel_MTC6"/>
    <property type="match status" value="1"/>
</dbReference>
<protein>
    <recommendedName>
        <fullName evidence="9">Maintenance of telomere capping protein 6</fullName>
    </recommendedName>
</protein>
<keyword evidence="13" id="KW-1185">Reference proteome</keyword>
<comment type="caution">
    <text evidence="12">The sequence shown here is derived from an EMBL/GenBank/DDBJ whole genome shotgun (WGS) entry which is preliminary data.</text>
</comment>
<comment type="similarity">
    <text evidence="8">Belongs to the MTC6 family.</text>
</comment>
<evidence type="ECO:0000256" key="10">
    <source>
        <dbReference type="SAM" id="Phobius"/>
    </source>
</evidence>
<dbReference type="EMBL" id="NDIQ01000001">
    <property type="protein sequence ID" value="PRT53965.1"/>
    <property type="molecule type" value="Genomic_DNA"/>
</dbReference>
<dbReference type="STRING" id="45607.A0A2T0FG57"/>
<keyword evidence="4 10" id="KW-1133">Transmembrane helix</keyword>
<proteinExistence type="inferred from homology"/>
<keyword evidence="6" id="KW-0325">Glycoprotein</keyword>
<reference evidence="12 13" key="1">
    <citation type="submission" date="2017-04" db="EMBL/GenBank/DDBJ databases">
        <title>Genome sequencing of [Candida] sorbophila.</title>
        <authorList>
            <person name="Ahn J.O."/>
        </authorList>
    </citation>
    <scope>NUCLEOTIDE SEQUENCE [LARGE SCALE GENOMIC DNA]</scope>
    <source>
        <strain evidence="12 13">DS02</strain>
    </source>
</reference>
<evidence type="ECO:0000256" key="6">
    <source>
        <dbReference type="ARBA" id="ARBA00023180"/>
    </source>
</evidence>
<dbReference type="InterPro" id="IPR051008">
    <property type="entry name" value="Telomere_Capping_Maintenance"/>
</dbReference>
<evidence type="ECO:0000256" key="8">
    <source>
        <dbReference type="ARBA" id="ARBA00038159"/>
    </source>
</evidence>
<dbReference type="Proteomes" id="UP000238350">
    <property type="component" value="Unassembled WGS sequence"/>
</dbReference>
<evidence type="ECO:0000313" key="12">
    <source>
        <dbReference type="EMBL" id="PRT53965.1"/>
    </source>
</evidence>
<dbReference type="PANTHER" id="PTHR35518">
    <property type="entry name" value="MAINTENANCE OF TELOMOERE CAPPING"/>
    <property type="match status" value="1"/>
</dbReference>
<feature type="domain" description="MTC6 partial TIM-barrel" evidence="11">
    <location>
        <begin position="14"/>
        <end position="333"/>
    </location>
</feature>
<gene>
    <name evidence="12" type="ORF">B9G98_01585</name>
</gene>
<evidence type="ECO:0000313" key="13">
    <source>
        <dbReference type="Proteomes" id="UP000238350"/>
    </source>
</evidence>
<dbReference type="RefSeq" id="XP_024663911.1">
    <property type="nucleotide sequence ID" value="XM_024808143.1"/>
</dbReference>
<dbReference type="GeneID" id="36515334"/>
<evidence type="ECO:0000256" key="1">
    <source>
        <dbReference type="ARBA" id="ARBA00004479"/>
    </source>
</evidence>
<evidence type="ECO:0000256" key="4">
    <source>
        <dbReference type="ARBA" id="ARBA00022989"/>
    </source>
</evidence>
<evidence type="ECO:0000256" key="3">
    <source>
        <dbReference type="ARBA" id="ARBA00022729"/>
    </source>
</evidence>
<evidence type="ECO:0000256" key="7">
    <source>
        <dbReference type="ARBA" id="ARBA00037703"/>
    </source>
</evidence>
<evidence type="ECO:0000256" key="5">
    <source>
        <dbReference type="ARBA" id="ARBA00023136"/>
    </source>
</evidence>
<feature type="transmembrane region" description="Helical" evidence="10">
    <location>
        <begin position="465"/>
        <end position="486"/>
    </location>
</feature>
<evidence type="ECO:0000256" key="9">
    <source>
        <dbReference type="ARBA" id="ARBA00039865"/>
    </source>
</evidence>
<accession>A0A2T0FG57</accession>
<dbReference type="OrthoDB" id="5573651at2759"/>
<keyword evidence="2 10" id="KW-0812">Transmembrane</keyword>